<dbReference type="EMBL" id="BMUT01000003">
    <property type="protein sequence ID" value="GGX73627.1"/>
    <property type="molecule type" value="Genomic_DNA"/>
</dbReference>
<gene>
    <name evidence="2" type="ORF">GCM10010324_18640</name>
</gene>
<dbReference type="Proteomes" id="UP000659223">
    <property type="component" value="Unassembled WGS sequence"/>
</dbReference>
<feature type="compositionally biased region" description="Basic and acidic residues" evidence="1">
    <location>
        <begin position="12"/>
        <end position="24"/>
    </location>
</feature>
<organism evidence="2 3">
    <name type="scientific">Streptomyces hiroshimensis</name>
    <dbReference type="NCBI Taxonomy" id="66424"/>
    <lineage>
        <taxon>Bacteria</taxon>
        <taxon>Bacillati</taxon>
        <taxon>Actinomycetota</taxon>
        <taxon>Actinomycetes</taxon>
        <taxon>Kitasatosporales</taxon>
        <taxon>Streptomycetaceae</taxon>
        <taxon>Streptomyces</taxon>
    </lineage>
</organism>
<keyword evidence="3" id="KW-1185">Reference proteome</keyword>
<evidence type="ECO:0000256" key="1">
    <source>
        <dbReference type="SAM" id="MobiDB-lite"/>
    </source>
</evidence>
<protein>
    <submittedName>
        <fullName evidence="2">Uncharacterized protein</fullName>
    </submittedName>
</protein>
<proteinExistence type="predicted"/>
<dbReference type="RefSeq" id="WP_190021156.1">
    <property type="nucleotide sequence ID" value="NZ_BMUT01000003.1"/>
</dbReference>
<evidence type="ECO:0000313" key="3">
    <source>
        <dbReference type="Proteomes" id="UP000659223"/>
    </source>
</evidence>
<evidence type="ECO:0000313" key="2">
    <source>
        <dbReference type="EMBL" id="GGX73627.1"/>
    </source>
</evidence>
<feature type="compositionally biased region" description="Basic and acidic residues" evidence="1">
    <location>
        <begin position="32"/>
        <end position="46"/>
    </location>
</feature>
<accession>A0ABQ2YA14</accession>
<comment type="caution">
    <text evidence="2">The sequence shown here is derived from an EMBL/GenBank/DDBJ whole genome shotgun (WGS) entry which is preliminary data.</text>
</comment>
<name>A0ABQ2YA14_9ACTN</name>
<feature type="region of interest" description="Disordered" evidence="1">
    <location>
        <begin position="1"/>
        <end position="66"/>
    </location>
</feature>
<feature type="compositionally biased region" description="Basic residues" evidence="1">
    <location>
        <begin position="1"/>
        <end position="11"/>
    </location>
</feature>
<reference evidence="3" key="1">
    <citation type="journal article" date="2019" name="Int. J. Syst. Evol. Microbiol.">
        <title>The Global Catalogue of Microorganisms (GCM) 10K type strain sequencing project: providing services to taxonomists for standard genome sequencing and annotation.</title>
        <authorList>
            <consortium name="The Broad Institute Genomics Platform"/>
            <consortium name="The Broad Institute Genome Sequencing Center for Infectious Disease"/>
            <person name="Wu L."/>
            <person name="Ma J."/>
        </authorList>
    </citation>
    <scope>NUCLEOTIDE SEQUENCE [LARGE SCALE GENOMIC DNA]</scope>
    <source>
        <strain evidence="3">JCM 4586</strain>
    </source>
</reference>
<sequence>MTWLPKRKHKEAHASEDGRKRQDKAAGTGKGKTPEPEPEKARDDVYKTPPEQDVLGWGHRKDYPPD</sequence>